<keyword evidence="8" id="KW-1185">Reference proteome</keyword>
<evidence type="ECO:0000256" key="1">
    <source>
        <dbReference type="ARBA" id="ARBA00010062"/>
    </source>
</evidence>
<feature type="signal peptide" evidence="5">
    <location>
        <begin position="1"/>
        <end position="24"/>
    </location>
</feature>
<organism evidence="7 8">
    <name type="scientific">Stella humosa</name>
    <dbReference type="NCBI Taxonomy" id="94"/>
    <lineage>
        <taxon>Bacteria</taxon>
        <taxon>Pseudomonadati</taxon>
        <taxon>Pseudomonadota</taxon>
        <taxon>Alphaproteobacteria</taxon>
        <taxon>Rhodospirillales</taxon>
        <taxon>Stellaceae</taxon>
        <taxon>Stella</taxon>
    </lineage>
</organism>
<dbReference type="InterPro" id="IPR028081">
    <property type="entry name" value="Leu-bd"/>
</dbReference>
<dbReference type="GO" id="GO:0006865">
    <property type="term" value="P:amino acid transport"/>
    <property type="evidence" value="ECO:0007669"/>
    <property type="project" value="UniProtKB-KW"/>
</dbReference>
<dbReference type="InterPro" id="IPR028082">
    <property type="entry name" value="Peripla_BP_I"/>
</dbReference>
<dbReference type="AlphaFoldDB" id="A0A3N1KWK3"/>
<dbReference type="EMBL" id="RJKX01000016">
    <property type="protein sequence ID" value="ROP83822.1"/>
    <property type="molecule type" value="Genomic_DNA"/>
</dbReference>
<dbReference type="Pfam" id="PF13458">
    <property type="entry name" value="Peripla_BP_6"/>
    <property type="match status" value="1"/>
</dbReference>
<feature type="compositionally biased region" description="Pro residues" evidence="4">
    <location>
        <begin position="408"/>
        <end position="431"/>
    </location>
</feature>
<keyword evidence="3" id="KW-0029">Amino-acid transport</keyword>
<gene>
    <name evidence="7" type="ORF">EDC65_4471</name>
</gene>
<dbReference type="Gene3D" id="3.40.50.2300">
    <property type="match status" value="2"/>
</dbReference>
<comment type="caution">
    <text evidence="7">The sequence shown here is derived from an EMBL/GenBank/DDBJ whole genome shotgun (WGS) entry which is preliminary data.</text>
</comment>
<evidence type="ECO:0000259" key="6">
    <source>
        <dbReference type="Pfam" id="PF13458"/>
    </source>
</evidence>
<evidence type="ECO:0000256" key="3">
    <source>
        <dbReference type="ARBA" id="ARBA00022970"/>
    </source>
</evidence>
<evidence type="ECO:0000256" key="2">
    <source>
        <dbReference type="ARBA" id="ARBA00022729"/>
    </source>
</evidence>
<dbReference type="InterPro" id="IPR051010">
    <property type="entry name" value="BCAA_transport"/>
</dbReference>
<dbReference type="Proteomes" id="UP000278222">
    <property type="component" value="Unassembled WGS sequence"/>
</dbReference>
<reference evidence="7 8" key="1">
    <citation type="submission" date="2018-11" db="EMBL/GenBank/DDBJ databases">
        <title>Genomic Encyclopedia of Type Strains, Phase IV (KMG-IV): sequencing the most valuable type-strain genomes for metagenomic binning, comparative biology and taxonomic classification.</title>
        <authorList>
            <person name="Goeker M."/>
        </authorList>
    </citation>
    <scope>NUCLEOTIDE SEQUENCE [LARGE SCALE GENOMIC DNA]</scope>
    <source>
        <strain evidence="7 8">DSM 5900</strain>
    </source>
</reference>
<feature type="region of interest" description="Disordered" evidence="4">
    <location>
        <begin position="399"/>
        <end position="431"/>
    </location>
</feature>
<accession>A0A3N1KWK3</accession>
<name>A0A3N1KWK3_9PROT</name>
<feature type="chain" id="PRO_5018071533" evidence="5">
    <location>
        <begin position="25"/>
        <end position="431"/>
    </location>
</feature>
<dbReference type="OrthoDB" id="9794826at2"/>
<comment type="similarity">
    <text evidence="1">Belongs to the leucine-binding protein family.</text>
</comment>
<feature type="domain" description="Leucine-binding protein" evidence="6">
    <location>
        <begin position="27"/>
        <end position="355"/>
    </location>
</feature>
<dbReference type="RefSeq" id="WP_123693681.1">
    <property type="nucleotide sequence ID" value="NZ_AP019700.1"/>
</dbReference>
<keyword evidence="2 5" id="KW-0732">Signal</keyword>
<dbReference type="PANTHER" id="PTHR30483:SF6">
    <property type="entry name" value="PERIPLASMIC BINDING PROTEIN OF ABC TRANSPORTER FOR NATURAL AMINO ACIDS"/>
    <property type="match status" value="1"/>
</dbReference>
<evidence type="ECO:0000313" key="7">
    <source>
        <dbReference type="EMBL" id="ROP83822.1"/>
    </source>
</evidence>
<protein>
    <submittedName>
        <fullName evidence="7">ABC-type branched-subunit amino acid transport system substrate-binding protein</fullName>
    </submittedName>
</protein>
<sequence length="431" mass="43758">MQFRILPAAALAAGILSSAVPAIGADPIVIGVVLSEAPAAAALPASFIRAGIEAAAQVANGEEAGKALPVRIVFADDRGTQAGSAEVAARLLGEFKAAALIGGQGSQTAPPQIAAAARAGRPFVNVNGWDAALRLSGVADVFHISPDNTSLAEALARSAAALGAERVAIAAPAADRGAEARAEPLKAALAALEPPIASSFLSLDVPALKPPALAALRRDVPDLVVAIQGGTAGARFLGQMRQAGIAPTARRLVLDGAGIVDSAVFWDDAREAGQYLLSIALHNPAIPLTARGQAVRSALPTDMPETRLFHQGADAVFALVDALRRAQSAEGTALVKALDTAPAIGTRGPIRFQVEKGPRHRQRIDIPFALIQQAEQGAPAARAQVVWVPGRALDTARLARPASAAVPPAAPARPAPTPAPVPPPKPAGAVR</sequence>
<keyword evidence="3" id="KW-0813">Transport</keyword>
<evidence type="ECO:0000256" key="5">
    <source>
        <dbReference type="SAM" id="SignalP"/>
    </source>
</evidence>
<proteinExistence type="inferred from homology"/>
<dbReference type="SUPFAM" id="SSF53822">
    <property type="entry name" value="Periplasmic binding protein-like I"/>
    <property type="match status" value="1"/>
</dbReference>
<dbReference type="PANTHER" id="PTHR30483">
    <property type="entry name" value="LEUCINE-SPECIFIC-BINDING PROTEIN"/>
    <property type="match status" value="1"/>
</dbReference>
<evidence type="ECO:0000313" key="8">
    <source>
        <dbReference type="Proteomes" id="UP000278222"/>
    </source>
</evidence>
<evidence type="ECO:0000256" key="4">
    <source>
        <dbReference type="SAM" id="MobiDB-lite"/>
    </source>
</evidence>